<name>U4TXW6_DENPD</name>
<reference evidence="1 2" key="1">
    <citation type="journal article" date="2013" name="Genome Biol.">
        <title>Draft genome of the mountain pine beetle, Dendroctonus ponderosae Hopkins, a major forest pest.</title>
        <authorList>
            <person name="Keeling C.I."/>
            <person name="Yuen M.M."/>
            <person name="Liao N.Y."/>
            <person name="Docking T.R."/>
            <person name="Chan S.K."/>
            <person name="Taylor G.A."/>
            <person name="Palmquist D.L."/>
            <person name="Jackman S.D."/>
            <person name="Nguyen A."/>
            <person name="Li M."/>
            <person name="Henderson H."/>
            <person name="Janes J.K."/>
            <person name="Zhao Y."/>
            <person name="Pandoh P."/>
            <person name="Moore R."/>
            <person name="Sperling F.A."/>
            <person name="Huber D.P."/>
            <person name="Birol I."/>
            <person name="Jones S.J."/>
            <person name="Bohlmann J."/>
        </authorList>
    </citation>
    <scope>NUCLEOTIDE SEQUENCE</scope>
</reference>
<gene>
    <name evidence="1" type="ORF">D910_03074</name>
</gene>
<evidence type="ECO:0000313" key="2">
    <source>
        <dbReference type="Proteomes" id="UP000030742"/>
    </source>
</evidence>
<evidence type="ECO:0000313" key="1">
    <source>
        <dbReference type="EMBL" id="ERL85657.1"/>
    </source>
</evidence>
<proteinExistence type="predicted"/>
<protein>
    <submittedName>
        <fullName evidence="1">Uncharacterized protein</fullName>
    </submittedName>
</protein>
<dbReference type="EMBL" id="KB631735">
    <property type="protein sequence ID" value="ERL85657.1"/>
    <property type="molecule type" value="Genomic_DNA"/>
</dbReference>
<dbReference type="AlphaFoldDB" id="U4TXW6"/>
<organism evidence="1 2">
    <name type="scientific">Dendroctonus ponderosae</name>
    <name type="common">Mountain pine beetle</name>
    <dbReference type="NCBI Taxonomy" id="77166"/>
    <lineage>
        <taxon>Eukaryota</taxon>
        <taxon>Metazoa</taxon>
        <taxon>Ecdysozoa</taxon>
        <taxon>Arthropoda</taxon>
        <taxon>Hexapoda</taxon>
        <taxon>Insecta</taxon>
        <taxon>Pterygota</taxon>
        <taxon>Neoptera</taxon>
        <taxon>Endopterygota</taxon>
        <taxon>Coleoptera</taxon>
        <taxon>Polyphaga</taxon>
        <taxon>Cucujiformia</taxon>
        <taxon>Curculionidae</taxon>
        <taxon>Scolytinae</taxon>
        <taxon>Dendroctonus</taxon>
    </lineage>
</organism>
<sequence length="25" mass="2958">MPRGFVRRNDLSLCDSRRGFGYRKA</sequence>
<accession>U4TXW6</accession>
<dbReference type="Proteomes" id="UP000030742">
    <property type="component" value="Unassembled WGS sequence"/>
</dbReference>